<feature type="region of interest" description="Disordered" evidence="2">
    <location>
        <begin position="131"/>
        <end position="182"/>
    </location>
</feature>
<keyword evidence="1" id="KW-0175">Coiled coil</keyword>
<dbReference type="PANTHER" id="PTHR33130:SF43">
    <property type="entry name" value="OS01G0688600 PROTEIN"/>
    <property type="match status" value="1"/>
</dbReference>
<feature type="region of interest" description="Disordered" evidence="2">
    <location>
        <begin position="1"/>
        <end position="26"/>
    </location>
</feature>
<sequence>MVILGNNGEREAVKSTAMGPERSKPMHNFTMPCMKWKNQRLFRCTKVNSNGEVSVLDRASQLKKDLIRRRREVELEKGRLRMERKSKAERDGDDGIEAIREKLMFDLRIEADKMKVAILCGGLEEESAAAAAPASGGSGSNGGGGKSLNVDKVRSESKSSRLRGVATAQTTTSSGGERKERAKFSVSISRLETEEDFMAMVGHRPPRRPKKRAKIVQKQLDSLFPGLWLTEIKPDFYKVLDGPNT</sequence>
<dbReference type="EMBL" id="GHES01042532">
    <property type="protein sequence ID" value="MPA73091.1"/>
    <property type="molecule type" value="Transcribed_RNA"/>
</dbReference>
<dbReference type="PANTHER" id="PTHR33130">
    <property type="entry name" value="PUTATIVE (DUF1639)-RELATED"/>
    <property type="match status" value="1"/>
</dbReference>
<accession>A0A5B7BYQ3</accession>
<feature type="compositionally biased region" description="Gly residues" evidence="2">
    <location>
        <begin position="136"/>
        <end position="146"/>
    </location>
</feature>
<dbReference type="Pfam" id="PF07797">
    <property type="entry name" value="DUF1639"/>
    <property type="match status" value="1"/>
</dbReference>
<reference evidence="3" key="1">
    <citation type="submission" date="2019-08" db="EMBL/GenBank/DDBJ databases">
        <title>Reference gene set and small RNA set construction with multiple tissues from Davidia involucrata Baill.</title>
        <authorList>
            <person name="Yang H."/>
            <person name="Zhou C."/>
            <person name="Li G."/>
            <person name="Wang J."/>
            <person name="Gao P."/>
            <person name="Wang M."/>
            <person name="Wang R."/>
            <person name="Zhao Y."/>
        </authorList>
    </citation>
    <scope>NUCLEOTIDE SEQUENCE</scope>
    <source>
        <tissue evidence="3">Mixed with DoveR01_LX</tissue>
    </source>
</reference>
<evidence type="ECO:0000256" key="1">
    <source>
        <dbReference type="SAM" id="Coils"/>
    </source>
</evidence>
<feature type="compositionally biased region" description="Basic and acidic residues" evidence="2">
    <location>
        <begin position="149"/>
        <end position="159"/>
    </location>
</feature>
<feature type="coiled-coil region" evidence="1">
    <location>
        <begin position="56"/>
        <end position="83"/>
    </location>
</feature>
<evidence type="ECO:0000313" key="3">
    <source>
        <dbReference type="EMBL" id="MPA73091.1"/>
    </source>
</evidence>
<protein>
    <submittedName>
        <fullName evidence="3">Uncharacterized protein</fullName>
    </submittedName>
</protein>
<dbReference type="InterPro" id="IPR012438">
    <property type="entry name" value="DUF1639"/>
</dbReference>
<organism evidence="3">
    <name type="scientific">Davidia involucrata</name>
    <name type="common">Dove tree</name>
    <dbReference type="NCBI Taxonomy" id="16924"/>
    <lineage>
        <taxon>Eukaryota</taxon>
        <taxon>Viridiplantae</taxon>
        <taxon>Streptophyta</taxon>
        <taxon>Embryophyta</taxon>
        <taxon>Tracheophyta</taxon>
        <taxon>Spermatophyta</taxon>
        <taxon>Magnoliopsida</taxon>
        <taxon>eudicotyledons</taxon>
        <taxon>Gunneridae</taxon>
        <taxon>Pentapetalae</taxon>
        <taxon>asterids</taxon>
        <taxon>Cornales</taxon>
        <taxon>Nyssaceae</taxon>
        <taxon>Davidia</taxon>
    </lineage>
</organism>
<evidence type="ECO:0000256" key="2">
    <source>
        <dbReference type="SAM" id="MobiDB-lite"/>
    </source>
</evidence>
<gene>
    <name evidence="3" type="ORF">Din_042532</name>
</gene>
<name>A0A5B7BYQ3_DAVIN</name>
<dbReference type="AlphaFoldDB" id="A0A5B7BYQ3"/>
<proteinExistence type="predicted"/>